<dbReference type="InterPro" id="IPR004937">
    <property type="entry name" value="Urea_transporter"/>
</dbReference>
<evidence type="ECO:0000313" key="8">
    <source>
        <dbReference type="EMBL" id="QEU75020.1"/>
    </source>
</evidence>
<evidence type="ECO:0000256" key="7">
    <source>
        <dbReference type="SAM" id="Phobius"/>
    </source>
</evidence>
<protein>
    <submittedName>
        <fullName evidence="8">Urea transporter</fullName>
    </submittedName>
</protein>
<dbReference type="KEGG" id="snk:CP967_26250"/>
<dbReference type="GO" id="GO:0015204">
    <property type="term" value="F:urea transmembrane transporter activity"/>
    <property type="evidence" value="ECO:0007669"/>
    <property type="project" value="InterPro"/>
</dbReference>
<evidence type="ECO:0000313" key="9">
    <source>
        <dbReference type="Proteomes" id="UP000326178"/>
    </source>
</evidence>
<dbReference type="PANTHER" id="PTHR10464">
    <property type="entry name" value="UREA TRANSPORTER"/>
    <property type="match status" value="1"/>
</dbReference>
<evidence type="ECO:0000256" key="5">
    <source>
        <dbReference type="ARBA" id="ARBA00022989"/>
    </source>
</evidence>
<dbReference type="Proteomes" id="UP000326178">
    <property type="component" value="Chromosome"/>
</dbReference>
<evidence type="ECO:0000256" key="6">
    <source>
        <dbReference type="ARBA" id="ARBA00023136"/>
    </source>
</evidence>
<dbReference type="Pfam" id="PF03253">
    <property type="entry name" value="UT"/>
    <property type="match status" value="1"/>
</dbReference>
<feature type="transmembrane region" description="Helical" evidence="7">
    <location>
        <begin position="213"/>
        <end position="232"/>
    </location>
</feature>
<feature type="transmembrane region" description="Helical" evidence="7">
    <location>
        <begin position="267"/>
        <end position="287"/>
    </location>
</feature>
<dbReference type="PANTHER" id="PTHR10464:SF4">
    <property type="entry name" value="UREA TRANSPORTER"/>
    <property type="match status" value="1"/>
</dbReference>
<organism evidence="8 9">
    <name type="scientific">Streptomyces nitrosporeus</name>
    <dbReference type="NCBI Taxonomy" id="28894"/>
    <lineage>
        <taxon>Bacteria</taxon>
        <taxon>Bacillati</taxon>
        <taxon>Actinomycetota</taxon>
        <taxon>Actinomycetes</taxon>
        <taxon>Kitasatosporales</taxon>
        <taxon>Streptomycetaceae</taxon>
        <taxon>Streptomyces</taxon>
    </lineage>
</organism>
<evidence type="ECO:0000256" key="1">
    <source>
        <dbReference type="ARBA" id="ARBA00004651"/>
    </source>
</evidence>
<feature type="transmembrane region" description="Helical" evidence="7">
    <location>
        <begin position="299"/>
        <end position="317"/>
    </location>
</feature>
<feature type="transmembrane region" description="Helical" evidence="7">
    <location>
        <begin position="183"/>
        <end position="206"/>
    </location>
</feature>
<keyword evidence="3" id="KW-1003">Cell membrane</keyword>
<evidence type="ECO:0000256" key="4">
    <source>
        <dbReference type="ARBA" id="ARBA00022692"/>
    </source>
</evidence>
<proteinExistence type="inferred from homology"/>
<dbReference type="Gene3D" id="1.10.3430.10">
    <property type="entry name" value="Ammonium transporter AmtB like domains"/>
    <property type="match status" value="1"/>
</dbReference>
<keyword evidence="4 7" id="KW-0812">Transmembrane</keyword>
<evidence type="ECO:0000256" key="2">
    <source>
        <dbReference type="ARBA" id="ARBA00005914"/>
    </source>
</evidence>
<dbReference type="GO" id="GO:0005886">
    <property type="term" value="C:plasma membrane"/>
    <property type="evidence" value="ECO:0007669"/>
    <property type="project" value="UniProtKB-SubCell"/>
</dbReference>
<dbReference type="InterPro" id="IPR029020">
    <property type="entry name" value="Ammonium/urea_transptr"/>
</dbReference>
<evidence type="ECO:0000256" key="3">
    <source>
        <dbReference type="ARBA" id="ARBA00022475"/>
    </source>
</evidence>
<feature type="transmembrane region" description="Helical" evidence="7">
    <location>
        <begin position="54"/>
        <end position="72"/>
    </location>
</feature>
<keyword evidence="5 7" id="KW-1133">Transmembrane helix</keyword>
<dbReference type="AlphaFoldDB" id="A0A5J6FJB8"/>
<comment type="subcellular location">
    <subcellularLocation>
        <location evidence="1">Cell membrane</location>
        <topology evidence="1">Multi-pass membrane protein</topology>
    </subcellularLocation>
</comment>
<dbReference type="EMBL" id="CP023702">
    <property type="protein sequence ID" value="QEU75020.1"/>
    <property type="molecule type" value="Genomic_DNA"/>
</dbReference>
<name>A0A5J6FJB8_9ACTN</name>
<sequence>MPVAEPDVIAKLQKKEPAGFLLASVRGVGQVDFQPLLWTGVLILGSLWGAGWEYGLFATLGALSATAAAYLLGVDRSNIALGLQGFSGCLTGIALWVYLGNHGSTYVLTLVGAVMCVVINATLTAFLAPYKLNAMTAPFCIVTAVMVIGAPSYGRLWHGATPPAADPTYGGSGLTWSDLWRAFFTNVSQVFLVDEWWVGLVMLVALTLAGWRVGLFAAAGSIVGILVAWAFGAPDAQIANGIFGYNAVLVSIGMGTVFLAATAWNCVYTLIAAGAATALTASLTTLFDTFGGHTFTWPFNLTTWAFMAAVPFFPKILRTG</sequence>
<keyword evidence="9" id="KW-1185">Reference proteome</keyword>
<feature type="transmembrane region" description="Helical" evidence="7">
    <location>
        <begin position="105"/>
        <end position="128"/>
    </location>
</feature>
<accession>A0A5J6FJB8</accession>
<feature type="transmembrane region" description="Helical" evidence="7">
    <location>
        <begin position="238"/>
        <end position="260"/>
    </location>
</feature>
<keyword evidence="6 7" id="KW-0472">Membrane</keyword>
<dbReference type="OrthoDB" id="3672812at2"/>
<reference evidence="8 9" key="1">
    <citation type="submission" date="2017-09" db="EMBL/GenBank/DDBJ databases">
        <authorList>
            <person name="Lee N."/>
            <person name="Cho B.-K."/>
        </authorList>
    </citation>
    <scope>NUCLEOTIDE SEQUENCE [LARGE SCALE GENOMIC DNA]</scope>
    <source>
        <strain evidence="8 9">ATCC 12769</strain>
    </source>
</reference>
<comment type="similarity">
    <text evidence="2">Belongs to the urea transporter family.</text>
</comment>
<gene>
    <name evidence="8" type="ORF">CP967_26250</name>
</gene>
<feature type="transmembrane region" description="Helical" evidence="7">
    <location>
        <begin position="135"/>
        <end position="153"/>
    </location>
</feature>
<dbReference type="RefSeq" id="WP_150490332.1">
    <property type="nucleotide sequence ID" value="NZ_BMUV01000004.1"/>
</dbReference>
<feature type="transmembrane region" description="Helical" evidence="7">
    <location>
        <begin position="79"/>
        <end position="99"/>
    </location>
</feature>